<dbReference type="PATRIC" id="fig|1291052.5.peg.222"/>
<feature type="chain" id="PRO_5038938376" description="Gram-positive pilin subunit D1 N-terminal domain-containing protein" evidence="1">
    <location>
        <begin position="21"/>
        <end position="336"/>
    </location>
</feature>
<dbReference type="STRING" id="1291052.FC18_GL000213"/>
<proteinExistence type="predicted"/>
<feature type="signal peptide" evidence="1">
    <location>
        <begin position="1"/>
        <end position="20"/>
    </location>
</feature>
<evidence type="ECO:0000259" key="2">
    <source>
        <dbReference type="Pfam" id="PF16555"/>
    </source>
</evidence>
<comment type="caution">
    <text evidence="3">The sequence shown here is derived from an EMBL/GenBank/DDBJ whole genome shotgun (WGS) entry which is preliminary data.</text>
</comment>
<dbReference type="OrthoDB" id="2249722at2"/>
<protein>
    <recommendedName>
        <fullName evidence="2">Gram-positive pilin subunit D1 N-terminal domain-containing protein</fullName>
    </recommendedName>
</protein>
<feature type="domain" description="Gram-positive pilin subunit D1 N-terminal" evidence="2">
    <location>
        <begin position="53"/>
        <end position="217"/>
    </location>
</feature>
<dbReference type="EMBL" id="AYYO01000055">
    <property type="protein sequence ID" value="KRM54411.1"/>
    <property type="molecule type" value="Genomic_DNA"/>
</dbReference>
<organism evidence="3 4">
    <name type="scientific">Lacticaseibacillus sharpeae JCM 1186 = DSM 20505</name>
    <dbReference type="NCBI Taxonomy" id="1291052"/>
    <lineage>
        <taxon>Bacteria</taxon>
        <taxon>Bacillati</taxon>
        <taxon>Bacillota</taxon>
        <taxon>Bacilli</taxon>
        <taxon>Lactobacillales</taxon>
        <taxon>Lactobacillaceae</taxon>
        <taxon>Lacticaseibacillus</taxon>
    </lineage>
</organism>
<gene>
    <name evidence="3" type="ORF">FC18_GL000213</name>
</gene>
<dbReference type="InterPro" id="IPR032364">
    <property type="entry name" value="GramPos_pilinD1_N"/>
</dbReference>
<keyword evidence="4" id="KW-1185">Reference proteome</keyword>
<dbReference type="Proteomes" id="UP000051679">
    <property type="component" value="Unassembled WGS sequence"/>
</dbReference>
<evidence type="ECO:0000256" key="1">
    <source>
        <dbReference type="SAM" id="SignalP"/>
    </source>
</evidence>
<dbReference type="Pfam" id="PF16555">
    <property type="entry name" value="GramPos_pilinD1"/>
    <property type="match status" value="1"/>
</dbReference>
<dbReference type="AlphaFoldDB" id="A0A0R1ZR56"/>
<keyword evidence="1" id="KW-0732">Signal</keyword>
<dbReference type="RefSeq" id="WP_056976187.1">
    <property type="nucleotide sequence ID" value="NZ_AYYO01000055.1"/>
</dbReference>
<dbReference type="Gene3D" id="2.60.40.10">
    <property type="entry name" value="Immunoglobulins"/>
    <property type="match status" value="2"/>
</dbReference>
<dbReference type="InterPro" id="IPR013783">
    <property type="entry name" value="Ig-like_fold"/>
</dbReference>
<sequence length="336" mass="35958">MKKNAFFKKALTFISAAVMAGAIGLGAGIGSKVSAADGDGSTTPSSDNGASDTTTIILTKYAVAKDTGLTTQKDLTTEPDSSKDRVQGAVFTLYDVTDQYWKDVAPTLTGKGTAEDTTDADSLTANEHKYDLNTATKIDPETGSAVTEATKTDTAKTDANGQITYKDLPNYNAAGQYKVYLFHEESAPTGYTLSPDFVVSLPVKGADGTVYVYPKDEVTGAYQLKFTKIDANSETKLEGAVFYIKNGDQYAQVNGQYGENNQVVGFDKNPVTVKWVNTEAEATQFKSKADGSFGFSATTQTIKDGVTYGLTTGTEDKPQQYTIEEKTAPNGYKIDR</sequence>
<name>A0A0R1ZR56_9LACO</name>
<reference evidence="3 4" key="1">
    <citation type="journal article" date="2015" name="Genome Announc.">
        <title>Expanding the biotechnology potential of lactobacilli through comparative genomics of 213 strains and associated genera.</title>
        <authorList>
            <person name="Sun Z."/>
            <person name="Harris H.M."/>
            <person name="McCann A."/>
            <person name="Guo C."/>
            <person name="Argimon S."/>
            <person name="Zhang W."/>
            <person name="Yang X."/>
            <person name="Jeffery I.B."/>
            <person name="Cooney J.C."/>
            <person name="Kagawa T.F."/>
            <person name="Liu W."/>
            <person name="Song Y."/>
            <person name="Salvetti E."/>
            <person name="Wrobel A."/>
            <person name="Rasinkangas P."/>
            <person name="Parkhill J."/>
            <person name="Rea M.C."/>
            <person name="O'Sullivan O."/>
            <person name="Ritari J."/>
            <person name="Douillard F.P."/>
            <person name="Paul Ross R."/>
            <person name="Yang R."/>
            <person name="Briner A.E."/>
            <person name="Felis G.E."/>
            <person name="de Vos W.M."/>
            <person name="Barrangou R."/>
            <person name="Klaenhammer T.R."/>
            <person name="Caufield P.W."/>
            <person name="Cui Y."/>
            <person name="Zhang H."/>
            <person name="O'Toole P.W."/>
        </authorList>
    </citation>
    <scope>NUCLEOTIDE SEQUENCE [LARGE SCALE GENOMIC DNA]</scope>
    <source>
        <strain evidence="3 4">DSM 20505</strain>
    </source>
</reference>
<evidence type="ECO:0000313" key="4">
    <source>
        <dbReference type="Proteomes" id="UP000051679"/>
    </source>
</evidence>
<evidence type="ECO:0000313" key="3">
    <source>
        <dbReference type="EMBL" id="KRM54411.1"/>
    </source>
</evidence>
<accession>A0A0R1ZR56</accession>